<dbReference type="InterPro" id="IPR000719">
    <property type="entry name" value="Prot_kinase_dom"/>
</dbReference>
<dbReference type="SMART" id="SM00220">
    <property type="entry name" value="S_TKc"/>
    <property type="match status" value="1"/>
</dbReference>
<evidence type="ECO:0000256" key="5">
    <source>
        <dbReference type="SAM" id="MobiDB-lite"/>
    </source>
</evidence>
<protein>
    <submittedName>
        <fullName evidence="7">Serine/threonine-protein kinase PknK</fullName>
    </submittedName>
</protein>
<dbReference type="PANTHER" id="PTHR16305:SF28">
    <property type="entry name" value="GUANYLATE CYCLASE DOMAIN-CONTAINING PROTEIN"/>
    <property type="match status" value="1"/>
</dbReference>
<dbReference type="GO" id="GO:0005524">
    <property type="term" value="F:ATP binding"/>
    <property type="evidence" value="ECO:0007669"/>
    <property type="project" value="UniProtKB-UniRule"/>
</dbReference>
<gene>
    <name evidence="7" type="ORF">E8A74_25700</name>
</gene>
<dbReference type="EMBL" id="SSMQ01000029">
    <property type="protein sequence ID" value="TKD03368.1"/>
    <property type="molecule type" value="Genomic_DNA"/>
</dbReference>
<keyword evidence="7" id="KW-0418">Kinase</keyword>
<feature type="repeat" description="TPR" evidence="3">
    <location>
        <begin position="793"/>
        <end position="826"/>
    </location>
</feature>
<dbReference type="InterPro" id="IPR019734">
    <property type="entry name" value="TPR_rpt"/>
</dbReference>
<dbReference type="PROSITE" id="PS00108">
    <property type="entry name" value="PROTEIN_KINASE_ST"/>
    <property type="match status" value="1"/>
</dbReference>
<evidence type="ECO:0000313" key="7">
    <source>
        <dbReference type="EMBL" id="TKD03368.1"/>
    </source>
</evidence>
<dbReference type="SUPFAM" id="SSF52540">
    <property type="entry name" value="P-loop containing nucleoside triphosphate hydrolases"/>
    <property type="match status" value="1"/>
</dbReference>
<evidence type="ECO:0000256" key="3">
    <source>
        <dbReference type="PROSITE-ProRule" id="PRU00339"/>
    </source>
</evidence>
<dbReference type="Gene3D" id="1.10.510.10">
    <property type="entry name" value="Transferase(Phosphotransferase) domain 1"/>
    <property type="match status" value="1"/>
</dbReference>
<sequence length="1154" mass="126804">MSASDVSTTLPLELGDTTGPDSTRTWPPTMSEPSLKAPPPPPFFGPYQTTGTTLGKGGMGVVYEAAHVHTGELVAIKTLHGQAASSQDLDAIRHEIRALRRLRHPGIVPVVDHGDQDGVPWMAMQRLRGRTLHDHLHALWTTTGVSPALVHLLTLVRRLCAPLAYLHGEGLVHRDLKPGNVFLQDDDRPVLVDLGIATRFGGAAGREELDIGTWAGTFAYMAPEQLRGELVDARADLYALGCILHECVTGKPPFVGPTSVVCAQHLYLPPSPPSHQNSDLPQELDTLILRLLAKAPEDRLGYAVDVGAALVALGAKAEPEPPSQPYLYRPPFEGHKEAKAALEKAVYGVAHERRGGFWLVRGESGMGKTRLVMELGPMVNRLRNDPALTMNVLTATCPSPGADAAPLSPLRPWLRAAADLVRHSREGADHVFGPRGRILARYEPALLDMPGQDEQPEPPALAPKEARARVVHSMLEVLRALAAQGPVLFVLDDLQWADDLTLDVLKAFANADLGQHGILLVATYRSEEESPAIRALANLTHVSTLALERLDTGSVVQIVAGMLAQREPPRAVLDALVHQANGNPFFVSQYLHAALERGILRRDLDGRFCFDAHRAGAAIASLPLPETVEELITARLDRLNAEGQALAQWAAVLGEDLDEALLLDGAKDKAAATAAFDMLLARRILEVTETSRLRFSHDKLREIAYARIDLQARAAWHLRAGEALAARFGRAKEKAATLGHHFDRAGMYEKATKYFARAAVCAPDVNSALPLYEAALATLRETASTEARRAEMARLHERRGDALTLLGEYEDARAAYTAALEANQEARPVDRTRRLRKRGTAWQRSNAFAKALVQYDEAEAALGEGPRSKAWWNEWLRIRLEQISTHYRLANVQETARLLAEIEPVMEVWETAKVRVHYFAALTQHNLRLERYACSAETSHYARKCVAVARRAGNANELLDARFNLALIHWMGGRHAKAERELIDTLSEAKNNYVRDLLTRCSIYLATVTRAQGRVEQTEKRAQESLLLSQEESAQTYVGFAQGNLAWVALQRDNGAEAERLAQEALARWGSPSAFPFQWVARMPLCAVLFERGDLVGAIEQVNAVLAPNTQQRLPQRLALALAQAVDSFATGQTAQARRELRKALRLAMQRGYV</sequence>
<dbReference type="PROSITE" id="PS50011">
    <property type="entry name" value="PROTEIN_KINASE_DOM"/>
    <property type="match status" value="1"/>
</dbReference>
<dbReference type="GO" id="GO:0004016">
    <property type="term" value="F:adenylate cyclase activity"/>
    <property type="evidence" value="ECO:0007669"/>
    <property type="project" value="TreeGrafter"/>
</dbReference>
<dbReference type="SUPFAM" id="SSF56112">
    <property type="entry name" value="Protein kinase-like (PK-like)"/>
    <property type="match status" value="1"/>
</dbReference>
<dbReference type="Pfam" id="PF13191">
    <property type="entry name" value="AAA_16"/>
    <property type="match status" value="1"/>
</dbReference>
<dbReference type="GO" id="GO:0005737">
    <property type="term" value="C:cytoplasm"/>
    <property type="evidence" value="ECO:0007669"/>
    <property type="project" value="TreeGrafter"/>
</dbReference>
<dbReference type="Gene3D" id="3.30.200.20">
    <property type="entry name" value="Phosphorylase Kinase, domain 1"/>
    <property type="match status" value="1"/>
</dbReference>
<reference evidence="7 8" key="1">
    <citation type="submission" date="2019-04" db="EMBL/GenBank/DDBJ databases">
        <authorList>
            <person name="Li Y."/>
            <person name="Wang J."/>
        </authorList>
    </citation>
    <scope>NUCLEOTIDE SEQUENCE [LARGE SCALE GENOMIC DNA]</scope>
    <source>
        <strain evidence="7 8">DSM 14668</strain>
    </source>
</reference>
<dbReference type="InterPro" id="IPR027417">
    <property type="entry name" value="P-loop_NTPase"/>
</dbReference>
<accession>A0A4U1J7K5</accession>
<dbReference type="CDD" id="cd14014">
    <property type="entry name" value="STKc_PknB_like"/>
    <property type="match status" value="1"/>
</dbReference>
<proteinExistence type="predicted"/>
<dbReference type="InterPro" id="IPR008271">
    <property type="entry name" value="Ser/Thr_kinase_AS"/>
</dbReference>
<feature type="compositionally biased region" description="Polar residues" evidence="5">
    <location>
        <begin position="19"/>
        <end position="32"/>
    </location>
</feature>
<evidence type="ECO:0000256" key="4">
    <source>
        <dbReference type="PROSITE-ProRule" id="PRU10141"/>
    </source>
</evidence>
<dbReference type="OrthoDB" id="5477601at2"/>
<dbReference type="InterPro" id="IPR011990">
    <property type="entry name" value="TPR-like_helical_dom_sf"/>
</dbReference>
<name>A0A4U1J7K5_9BACT</name>
<feature type="domain" description="Protein kinase" evidence="6">
    <location>
        <begin position="48"/>
        <end position="327"/>
    </location>
</feature>
<dbReference type="InterPro" id="IPR017441">
    <property type="entry name" value="Protein_kinase_ATP_BS"/>
</dbReference>
<comment type="caution">
    <text evidence="7">The sequence shown here is derived from an EMBL/GenBank/DDBJ whole genome shotgun (WGS) entry which is preliminary data.</text>
</comment>
<evidence type="ECO:0000313" key="8">
    <source>
        <dbReference type="Proteomes" id="UP000309215"/>
    </source>
</evidence>
<keyword evidence="3" id="KW-0802">TPR repeat</keyword>
<dbReference type="SUPFAM" id="SSF48452">
    <property type="entry name" value="TPR-like"/>
    <property type="match status" value="2"/>
</dbReference>
<feature type="compositionally biased region" description="Polar residues" evidence="5">
    <location>
        <begin position="1"/>
        <end position="10"/>
    </location>
</feature>
<keyword evidence="7" id="KW-0808">Transferase</keyword>
<dbReference type="InterPro" id="IPR011009">
    <property type="entry name" value="Kinase-like_dom_sf"/>
</dbReference>
<dbReference type="InterPro" id="IPR041664">
    <property type="entry name" value="AAA_16"/>
</dbReference>
<keyword evidence="2 4" id="KW-0067">ATP-binding</keyword>
<dbReference type="Proteomes" id="UP000309215">
    <property type="component" value="Unassembled WGS sequence"/>
</dbReference>
<dbReference type="PROSITE" id="PS00107">
    <property type="entry name" value="PROTEIN_KINASE_ATP"/>
    <property type="match status" value="1"/>
</dbReference>
<keyword evidence="1 4" id="KW-0547">Nucleotide-binding</keyword>
<evidence type="ECO:0000256" key="1">
    <source>
        <dbReference type="ARBA" id="ARBA00022741"/>
    </source>
</evidence>
<evidence type="ECO:0000259" key="6">
    <source>
        <dbReference type="PROSITE" id="PS50011"/>
    </source>
</evidence>
<dbReference type="Gene3D" id="1.25.40.10">
    <property type="entry name" value="Tetratricopeptide repeat domain"/>
    <property type="match status" value="2"/>
</dbReference>
<dbReference type="GO" id="GO:0004672">
    <property type="term" value="F:protein kinase activity"/>
    <property type="evidence" value="ECO:0007669"/>
    <property type="project" value="InterPro"/>
</dbReference>
<dbReference type="AlphaFoldDB" id="A0A4U1J7K5"/>
<dbReference type="PROSITE" id="PS50005">
    <property type="entry name" value="TPR"/>
    <property type="match status" value="1"/>
</dbReference>
<feature type="region of interest" description="Disordered" evidence="5">
    <location>
        <begin position="1"/>
        <end position="41"/>
    </location>
</feature>
<evidence type="ECO:0000256" key="2">
    <source>
        <dbReference type="ARBA" id="ARBA00022840"/>
    </source>
</evidence>
<keyword evidence="8" id="KW-1185">Reference proteome</keyword>
<dbReference type="Pfam" id="PF00069">
    <property type="entry name" value="Pkinase"/>
    <property type="match status" value="1"/>
</dbReference>
<feature type="binding site" evidence="4">
    <location>
        <position position="77"/>
    </location>
    <ligand>
        <name>ATP</name>
        <dbReference type="ChEBI" id="CHEBI:30616"/>
    </ligand>
</feature>
<organism evidence="7 8">
    <name type="scientific">Polyangium fumosum</name>
    <dbReference type="NCBI Taxonomy" id="889272"/>
    <lineage>
        <taxon>Bacteria</taxon>
        <taxon>Pseudomonadati</taxon>
        <taxon>Myxococcota</taxon>
        <taxon>Polyangia</taxon>
        <taxon>Polyangiales</taxon>
        <taxon>Polyangiaceae</taxon>
        <taxon>Polyangium</taxon>
    </lineage>
</organism>
<dbReference type="PANTHER" id="PTHR16305">
    <property type="entry name" value="TESTICULAR SOLUBLE ADENYLYL CYCLASE"/>
    <property type="match status" value="1"/>
</dbReference>
<dbReference type="SMART" id="SM00028">
    <property type="entry name" value="TPR"/>
    <property type="match status" value="3"/>
</dbReference>